<evidence type="ECO:0000313" key="2">
    <source>
        <dbReference type="Proteomes" id="UP000818323"/>
    </source>
</evidence>
<evidence type="ECO:0000313" key="1">
    <source>
        <dbReference type="EMBL" id="NBJ25967.1"/>
    </source>
</evidence>
<dbReference type="InterPro" id="IPR036736">
    <property type="entry name" value="ACP-like_sf"/>
</dbReference>
<keyword evidence="2" id="KW-1185">Reference proteome</keyword>
<dbReference type="EMBL" id="JAAAXJ010000009">
    <property type="protein sequence ID" value="NBJ25967.1"/>
    <property type="molecule type" value="Genomic_DNA"/>
</dbReference>
<gene>
    <name evidence="1" type="ORF">GR303_16550</name>
</gene>
<dbReference type="SUPFAM" id="SSF47336">
    <property type="entry name" value="ACP-like"/>
    <property type="match status" value="1"/>
</dbReference>
<name>A0ABW9Z1H2_9HYPH</name>
<organism evidence="1 2">
    <name type="scientific">Microvirga arsenatis</name>
    <dbReference type="NCBI Taxonomy" id="2692265"/>
    <lineage>
        <taxon>Bacteria</taxon>
        <taxon>Pseudomonadati</taxon>
        <taxon>Pseudomonadota</taxon>
        <taxon>Alphaproteobacteria</taxon>
        <taxon>Hyphomicrobiales</taxon>
        <taxon>Methylobacteriaceae</taxon>
        <taxon>Microvirga</taxon>
    </lineage>
</organism>
<sequence>MTFPLEADIAQRVLALCQSLHSRDTAITLDMSLAHGLHFDSLKLMDFFAGIEQLFPGIGLEDWFIEHSSDGRDTLRNAVAYLTRFLDGTAANG</sequence>
<proteinExistence type="predicted"/>
<comment type="caution">
    <text evidence="1">The sequence shown here is derived from an EMBL/GenBank/DDBJ whole genome shotgun (WGS) entry which is preliminary data.</text>
</comment>
<dbReference type="Gene3D" id="1.10.1200.10">
    <property type="entry name" value="ACP-like"/>
    <property type="match status" value="1"/>
</dbReference>
<dbReference type="Proteomes" id="UP000818323">
    <property type="component" value="Unassembled WGS sequence"/>
</dbReference>
<protein>
    <recommendedName>
        <fullName evidence="3">Carrier domain-containing protein</fullName>
    </recommendedName>
</protein>
<accession>A0ABW9Z1H2</accession>
<reference evidence="1 2" key="1">
    <citation type="submission" date="2020-01" db="EMBL/GenBank/DDBJ databases">
        <title>Microvirga sp. nov., an arsenate reduction bacterium isolated from Tibet hotspring sediments.</title>
        <authorList>
            <person name="Yuan C.-G."/>
        </authorList>
    </citation>
    <scope>NUCLEOTIDE SEQUENCE [LARGE SCALE GENOMIC DNA]</scope>
    <source>
        <strain evidence="1 2">SYSU G3D203</strain>
    </source>
</reference>
<dbReference type="RefSeq" id="WP_161723756.1">
    <property type="nucleotide sequence ID" value="NZ_JAAAXI010000010.1"/>
</dbReference>
<evidence type="ECO:0008006" key="3">
    <source>
        <dbReference type="Google" id="ProtNLM"/>
    </source>
</evidence>